<evidence type="ECO:0000313" key="3">
    <source>
        <dbReference type="Proteomes" id="UP001465426"/>
    </source>
</evidence>
<dbReference type="InterPro" id="IPR009078">
    <property type="entry name" value="Ferritin-like_SF"/>
</dbReference>
<gene>
    <name evidence="2" type="ORF">WMO63_05800</name>
</gene>
<proteinExistence type="predicted"/>
<dbReference type="EMBL" id="JBBMFN010000009">
    <property type="protein sequence ID" value="MEQ2465185.1"/>
    <property type="molecule type" value="Genomic_DNA"/>
</dbReference>
<feature type="domain" description="Rubrerythrin diiron-binding" evidence="1">
    <location>
        <begin position="77"/>
        <end position="125"/>
    </location>
</feature>
<dbReference type="InterPro" id="IPR012347">
    <property type="entry name" value="Ferritin-like"/>
</dbReference>
<name>A0ABV1EX89_9BACI</name>
<dbReference type="Pfam" id="PF02915">
    <property type="entry name" value="Rubrerythrin"/>
    <property type="match status" value="1"/>
</dbReference>
<evidence type="ECO:0000259" key="1">
    <source>
        <dbReference type="Pfam" id="PF02915"/>
    </source>
</evidence>
<keyword evidence="3" id="KW-1185">Reference proteome</keyword>
<dbReference type="InterPro" id="IPR003251">
    <property type="entry name" value="Rr_diiron-bd_dom"/>
</dbReference>
<dbReference type="SUPFAM" id="SSF47240">
    <property type="entry name" value="Ferritin-like"/>
    <property type="match status" value="1"/>
</dbReference>
<evidence type="ECO:0000313" key="2">
    <source>
        <dbReference type="EMBL" id="MEQ2465185.1"/>
    </source>
</evidence>
<dbReference type="Gene3D" id="1.20.1260.10">
    <property type="match status" value="1"/>
</dbReference>
<protein>
    <submittedName>
        <fullName evidence="2">Ferritin-like domain-containing protein</fullName>
    </submittedName>
</protein>
<organism evidence="2 3">
    <name type="scientific">Niallia hominis</name>
    <dbReference type="NCBI Taxonomy" id="3133173"/>
    <lineage>
        <taxon>Bacteria</taxon>
        <taxon>Bacillati</taxon>
        <taxon>Bacillota</taxon>
        <taxon>Bacilli</taxon>
        <taxon>Bacillales</taxon>
        <taxon>Bacillaceae</taxon>
        <taxon>Niallia</taxon>
    </lineage>
</organism>
<dbReference type="Proteomes" id="UP001465426">
    <property type="component" value="Unassembled WGS sequence"/>
</dbReference>
<dbReference type="CDD" id="cd00657">
    <property type="entry name" value="Ferritin_like"/>
    <property type="match status" value="1"/>
</dbReference>
<comment type="caution">
    <text evidence="2">The sequence shown here is derived from an EMBL/GenBank/DDBJ whole genome shotgun (WGS) entry which is preliminary data.</text>
</comment>
<dbReference type="Gene3D" id="1.20.5.420">
    <property type="entry name" value="Immunoglobulin FC, subunit C"/>
    <property type="match status" value="1"/>
</dbReference>
<accession>A0ABV1EX89</accession>
<dbReference type="RefSeq" id="WP_031534646.1">
    <property type="nucleotide sequence ID" value="NZ_JBBMFN010000009.1"/>
</dbReference>
<reference evidence="2 3" key="1">
    <citation type="submission" date="2024-03" db="EMBL/GenBank/DDBJ databases">
        <title>Human intestinal bacterial collection.</title>
        <authorList>
            <person name="Pauvert C."/>
            <person name="Hitch T.C.A."/>
            <person name="Clavel T."/>
        </authorList>
    </citation>
    <scope>NUCLEOTIDE SEQUENCE [LARGE SCALE GENOMIC DNA]</scope>
    <source>
        <strain evidence="2 3">CLA-SR-H024</strain>
    </source>
</reference>
<sequence>MVTLIEKAIDGEYSAISCYQHLINLASTQYIKDKINEIRKDEIRHFNSFSNLYTQLTGEKYKPKISEECPKKYKQGLDFAFKDEQETVDFYLEIVSKTDNPKIKEEFQRAAHDEQNHAVWFLYFLK</sequence>